<dbReference type="AlphaFoldDB" id="A0A0X3PL72"/>
<accession>A0A0X3PL72</accession>
<gene>
    <name evidence="1" type="primary">NTAN1</name>
    <name evidence="1" type="ORF">TR90743</name>
</gene>
<proteinExistence type="predicted"/>
<organism evidence="1">
    <name type="scientific">Schistocephalus solidus</name>
    <name type="common">Tapeworm</name>
    <dbReference type="NCBI Taxonomy" id="70667"/>
    <lineage>
        <taxon>Eukaryota</taxon>
        <taxon>Metazoa</taxon>
        <taxon>Spiralia</taxon>
        <taxon>Lophotrochozoa</taxon>
        <taxon>Platyhelminthes</taxon>
        <taxon>Cestoda</taxon>
        <taxon>Eucestoda</taxon>
        <taxon>Diphyllobothriidea</taxon>
        <taxon>Diphyllobothriidae</taxon>
        <taxon>Schistocephalus</taxon>
    </lineage>
</organism>
<evidence type="ECO:0000313" key="1">
    <source>
        <dbReference type="EMBL" id="JAP49062.1"/>
    </source>
</evidence>
<dbReference type="Pfam" id="PF14736">
    <property type="entry name" value="N_Asn_amidohyd"/>
    <property type="match status" value="1"/>
</dbReference>
<dbReference type="InterPro" id="IPR026750">
    <property type="entry name" value="NTAN1"/>
</dbReference>
<protein>
    <submittedName>
        <fullName evidence="1">Protein N-terminal asparagine amidohydrolase</fullName>
    </submittedName>
</protein>
<dbReference type="GO" id="GO:0006511">
    <property type="term" value="P:ubiquitin-dependent protein catabolic process"/>
    <property type="evidence" value="ECO:0007669"/>
    <property type="project" value="TreeGrafter"/>
</dbReference>
<reference evidence="1" key="1">
    <citation type="submission" date="2016-01" db="EMBL/GenBank/DDBJ databases">
        <title>Reference transcriptome for the parasite Schistocephalus solidus: insights into the molecular evolution of parasitism.</title>
        <authorList>
            <person name="Hebert F.O."/>
            <person name="Grambauer S."/>
            <person name="Barber I."/>
            <person name="Landry C.R."/>
            <person name="Aubin-Horth N."/>
        </authorList>
    </citation>
    <scope>NUCLEOTIDE SEQUENCE</scope>
</reference>
<sequence>MVLLINGCSWHLKKSDIVGLHLFKTEGVDELLQLPDLRASAEEFRRTGVISISSESEILYVHQNEYATVCFPRTDFPLTSNSKYLRPHPYLPRFVGTSQMTSCHAVLVVSADAFVFGHLDGSGEGKLTREFFRSVIDFLSTRGPDQEPPKVHIVGGFSDPHGHSRVVLTQILTELALSEVSFSLKTFCAYTLNESKCANKGSFLQPVVRDVVYDIWSNKLFPAKIALEATGPLGVLRSSYTWSKKASRTMNSIFDPHTYRITIRPFSFNPLTLVEARKFAHLPREQLEHFSTTPKQESEDFYTMLRALGQLLTNMSAEPEIFRKGLLIFSYDTLTNSWKPLDDASVEASKNLWATYGLTPRL</sequence>
<dbReference type="PANTHER" id="PTHR12498">
    <property type="entry name" value="N-TERMINAL ASPARAGINE AMIDOHYDROLASE"/>
    <property type="match status" value="1"/>
</dbReference>
<dbReference type="EMBL" id="GEEE01014163">
    <property type="protein sequence ID" value="JAP49062.1"/>
    <property type="molecule type" value="Transcribed_RNA"/>
</dbReference>
<dbReference type="GO" id="GO:0005634">
    <property type="term" value="C:nucleus"/>
    <property type="evidence" value="ECO:0007669"/>
    <property type="project" value="TreeGrafter"/>
</dbReference>
<dbReference type="PANTHER" id="PTHR12498:SF0">
    <property type="entry name" value="PROTEIN N-TERMINAL ASPARAGINE AMIDOHYDROLASE"/>
    <property type="match status" value="1"/>
</dbReference>
<dbReference type="GO" id="GO:0008418">
    <property type="term" value="F:protein-N-terminal asparagine amidohydrolase activity"/>
    <property type="evidence" value="ECO:0007669"/>
    <property type="project" value="InterPro"/>
</dbReference>
<keyword evidence="1" id="KW-0378">Hydrolase</keyword>
<name>A0A0X3PL72_SCHSO</name>